<feature type="compositionally biased region" description="Polar residues" evidence="1">
    <location>
        <begin position="275"/>
        <end position="284"/>
    </location>
</feature>
<dbReference type="OrthoDB" id="9910384at2"/>
<dbReference type="RefSeq" id="WP_131342890.1">
    <property type="nucleotide sequence ID" value="NZ_SJJZ01000003.1"/>
</dbReference>
<accession>A0A4R0H802</accession>
<gene>
    <name evidence="2" type="ORF">E0H45_28350</name>
</gene>
<proteinExistence type="predicted"/>
<protein>
    <submittedName>
        <fullName evidence="2">Uncharacterized protein</fullName>
    </submittedName>
</protein>
<feature type="compositionally biased region" description="Basic and acidic residues" evidence="1">
    <location>
        <begin position="220"/>
        <end position="238"/>
    </location>
</feature>
<dbReference type="EMBL" id="SJJZ01000003">
    <property type="protein sequence ID" value="TCC05908.1"/>
    <property type="molecule type" value="Genomic_DNA"/>
</dbReference>
<feature type="region of interest" description="Disordered" evidence="1">
    <location>
        <begin position="212"/>
        <end position="301"/>
    </location>
</feature>
<organism evidence="2 3">
    <name type="scientific">Kribbella soli</name>
    <dbReference type="NCBI Taxonomy" id="1124743"/>
    <lineage>
        <taxon>Bacteria</taxon>
        <taxon>Bacillati</taxon>
        <taxon>Actinomycetota</taxon>
        <taxon>Actinomycetes</taxon>
        <taxon>Propionibacteriales</taxon>
        <taxon>Kribbellaceae</taxon>
        <taxon>Kribbella</taxon>
    </lineage>
</organism>
<evidence type="ECO:0000256" key="1">
    <source>
        <dbReference type="SAM" id="MobiDB-lite"/>
    </source>
</evidence>
<dbReference type="Proteomes" id="UP000292346">
    <property type="component" value="Unassembled WGS sequence"/>
</dbReference>
<dbReference type="AlphaFoldDB" id="A0A4R0H802"/>
<feature type="compositionally biased region" description="Basic and acidic residues" evidence="1">
    <location>
        <begin position="249"/>
        <end position="261"/>
    </location>
</feature>
<evidence type="ECO:0000313" key="3">
    <source>
        <dbReference type="Proteomes" id="UP000292346"/>
    </source>
</evidence>
<sequence length="301" mass="32791">MVDLAEVRGRTHEVASALNGARAALGRVENLLNEAETVDQALTLRLKDVQSFGRSAERVSRLEQDAIPKRRAAWESQDPRAVAESQEADAALSSAFRDSLGEAGPIRPKLQQPWQDLAGLRDDLRVSSEQLKKAMEHADALDRMEEYDGPKDQLANVRGVKAIVDKAEEGVAEAAARVDAARTIVFRFEQDPPVIRSEQLAKEITSTRDKLRNELSSAQEKVRDVRGPVGSKRADVAKATDQAISASDAAKDAQKAAEDLAKNVQAGTTPRPASAQHTESSSQQDLRRRLDGKAQSSSVER</sequence>
<reference evidence="2 3" key="1">
    <citation type="submission" date="2019-02" db="EMBL/GenBank/DDBJ databases">
        <title>Kribbella capetownensis sp. nov. and Kribbella speibonae sp. nov., isolated from soil.</title>
        <authorList>
            <person name="Curtis S.M."/>
            <person name="Norton I."/>
            <person name="Everest G.J."/>
            <person name="Meyers P.R."/>
        </authorList>
    </citation>
    <scope>NUCLEOTIDE SEQUENCE [LARGE SCALE GENOMIC DNA]</scope>
    <source>
        <strain evidence="2 3">KCTC 29219</strain>
    </source>
</reference>
<name>A0A4R0H802_9ACTN</name>
<evidence type="ECO:0000313" key="2">
    <source>
        <dbReference type="EMBL" id="TCC05908.1"/>
    </source>
</evidence>
<comment type="caution">
    <text evidence="2">The sequence shown here is derived from an EMBL/GenBank/DDBJ whole genome shotgun (WGS) entry which is preliminary data.</text>
</comment>
<keyword evidence="3" id="KW-1185">Reference proteome</keyword>